<evidence type="ECO:0000313" key="1">
    <source>
        <dbReference type="EMBL" id="PJZ30747.1"/>
    </source>
</evidence>
<organism evidence="1 2">
    <name type="scientific">Leptospira kmetyi</name>
    <dbReference type="NCBI Taxonomy" id="408139"/>
    <lineage>
        <taxon>Bacteria</taxon>
        <taxon>Pseudomonadati</taxon>
        <taxon>Spirochaetota</taxon>
        <taxon>Spirochaetia</taxon>
        <taxon>Leptospirales</taxon>
        <taxon>Leptospiraceae</taxon>
        <taxon>Leptospira</taxon>
    </lineage>
</organism>
<dbReference type="EMBL" id="NPDP01000008">
    <property type="protein sequence ID" value="PJZ30747.1"/>
    <property type="molecule type" value="Genomic_DNA"/>
</dbReference>
<gene>
    <name evidence="1" type="ORF">CH378_06445</name>
</gene>
<reference evidence="1 2" key="1">
    <citation type="submission" date="2017-07" db="EMBL/GenBank/DDBJ databases">
        <title>Leptospira spp. isolated from tropical soils.</title>
        <authorList>
            <person name="Thibeaux R."/>
            <person name="Iraola G."/>
            <person name="Ferres I."/>
            <person name="Bierque E."/>
            <person name="Girault D."/>
            <person name="Soupe-Gilbert M.-E."/>
            <person name="Picardeau M."/>
            <person name="Goarant C."/>
        </authorList>
    </citation>
    <scope>NUCLEOTIDE SEQUENCE [LARGE SCALE GENOMIC DNA]</scope>
    <source>
        <strain evidence="1 2">JW2-C-B1</strain>
    </source>
</reference>
<accession>A0ABX4NF09</accession>
<name>A0ABX4NF09_9LEPT</name>
<comment type="caution">
    <text evidence="1">The sequence shown here is derived from an EMBL/GenBank/DDBJ whole genome shotgun (WGS) entry which is preliminary data.</text>
</comment>
<proteinExistence type="predicted"/>
<protein>
    <submittedName>
        <fullName evidence="1">Uncharacterized protein</fullName>
    </submittedName>
</protein>
<evidence type="ECO:0000313" key="2">
    <source>
        <dbReference type="Proteomes" id="UP000231919"/>
    </source>
</evidence>
<dbReference type="Proteomes" id="UP000231919">
    <property type="component" value="Unassembled WGS sequence"/>
</dbReference>
<sequence length="62" mass="6853">MSVSRNSAFPPPFKTVAANNISTLSSFLSFLQLIRKNNVASAKTVILNILLRDFFVFCSIVC</sequence>
<keyword evidence="2" id="KW-1185">Reference proteome</keyword>